<organism evidence="1 2">
    <name type="scientific">Alternaria gaisen</name>
    <dbReference type="NCBI Taxonomy" id="167740"/>
    <lineage>
        <taxon>Eukaryota</taxon>
        <taxon>Fungi</taxon>
        <taxon>Dikarya</taxon>
        <taxon>Ascomycota</taxon>
        <taxon>Pezizomycotina</taxon>
        <taxon>Dothideomycetes</taxon>
        <taxon>Pleosporomycetidae</taxon>
        <taxon>Pleosporales</taxon>
        <taxon>Pleosporineae</taxon>
        <taxon>Pleosporaceae</taxon>
        <taxon>Alternaria</taxon>
        <taxon>Alternaria sect. Alternaria</taxon>
    </lineage>
</organism>
<dbReference type="Proteomes" id="UP000293547">
    <property type="component" value="Unassembled WGS sequence"/>
</dbReference>
<name>A0ACB6G0G4_9PLEO</name>
<evidence type="ECO:0000313" key="1">
    <source>
        <dbReference type="EMBL" id="KAB2110226.1"/>
    </source>
</evidence>
<keyword evidence="2" id="KW-1185">Reference proteome</keyword>
<dbReference type="EMBL" id="PDWZ02000001">
    <property type="protein sequence ID" value="KAB2110226.1"/>
    <property type="molecule type" value="Genomic_DNA"/>
</dbReference>
<accession>A0ACB6G0G4</accession>
<evidence type="ECO:0000313" key="2">
    <source>
        <dbReference type="Proteomes" id="UP000293547"/>
    </source>
</evidence>
<protein>
    <submittedName>
        <fullName evidence="1">Uncharacterized protein</fullName>
    </submittedName>
</protein>
<reference evidence="1 2" key="1">
    <citation type="journal article" date="2019" name="bioRxiv">
        <title>Genomics, evolutionary history and diagnostics of the Alternaria alternata species group including apple and Asian pear pathotypes.</title>
        <authorList>
            <person name="Armitage A.D."/>
            <person name="Cockerton H.M."/>
            <person name="Sreenivasaprasad S."/>
            <person name="Woodhall J.W."/>
            <person name="Lane C.R."/>
            <person name="Harrison R.J."/>
            <person name="Clarkson J.P."/>
        </authorList>
    </citation>
    <scope>NUCLEOTIDE SEQUENCE [LARGE SCALE GENOMIC DNA]</scope>
    <source>
        <strain evidence="1 2">FERA 650</strain>
    </source>
</reference>
<proteinExistence type="predicted"/>
<sequence>MEIEVKGEANASYAKHLLSIKIFGYLDPPQPVISIFQLKAHHLNMLNRQISRDKRGKIVVRLGGLNDIRLGTPAHPPTFTPPVVTPSEKLEPSITDYTFEQYKAANLNIDQQHDIIGKLRNELPIIDRDEVDDTLLRSMAQQFELAIFPICKMMHVNPLAVKRMFDNQFRMAYGPEVEAEVLAKLGLCRLEDIEKAVTAVKTGMVTKEDVEQSAANVEESSIRQETDTIAPPPPKKKARMAPPNNTQKDLKAHIARRRRAHRGCKILTLRSVAVSQKWEVLSSGS</sequence>
<comment type="caution">
    <text evidence="1">The sequence shown here is derived from an EMBL/GenBank/DDBJ whole genome shotgun (WGS) entry which is preliminary data.</text>
</comment>
<gene>
    <name evidence="1" type="ORF">AG0111_0g1695</name>
</gene>